<organism evidence="10 11">
    <name type="scientific">Effusibacillus dendaii</name>
    <dbReference type="NCBI Taxonomy" id="2743772"/>
    <lineage>
        <taxon>Bacteria</taxon>
        <taxon>Bacillati</taxon>
        <taxon>Bacillota</taxon>
        <taxon>Bacilli</taxon>
        <taxon>Bacillales</taxon>
        <taxon>Alicyclobacillaceae</taxon>
        <taxon>Effusibacillus</taxon>
    </lineage>
</organism>
<feature type="region of interest" description="Disordered" evidence="8">
    <location>
        <begin position="710"/>
        <end position="735"/>
    </location>
</feature>
<keyword evidence="11" id="KW-1185">Reference proteome</keyword>
<comment type="cofactor">
    <cofactor evidence="2">
        <name>[4Fe-4S] cluster</name>
        <dbReference type="ChEBI" id="CHEBI:49883"/>
    </cofactor>
</comment>
<evidence type="ECO:0000256" key="2">
    <source>
        <dbReference type="ARBA" id="ARBA00001966"/>
    </source>
</evidence>
<dbReference type="GO" id="GO:0003954">
    <property type="term" value="F:NADH dehydrogenase activity"/>
    <property type="evidence" value="ECO:0007669"/>
    <property type="project" value="TreeGrafter"/>
</dbReference>
<dbReference type="Gene3D" id="2.20.25.90">
    <property type="entry name" value="ADC-like domains"/>
    <property type="match status" value="1"/>
</dbReference>
<dbReference type="EMBL" id="AP023366">
    <property type="protein sequence ID" value="BCJ85191.1"/>
    <property type="molecule type" value="Genomic_DNA"/>
</dbReference>
<dbReference type="Proteomes" id="UP000593802">
    <property type="component" value="Chromosome"/>
</dbReference>
<dbReference type="NCBIfam" id="TIGR01591">
    <property type="entry name" value="Fdh-alpha"/>
    <property type="match status" value="1"/>
</dbReference>
<sequence>MQELLRAFQHKVDQSVREVGVSSHCPFCSMQCAIELRVDPTLMKITGVQPIKEFPVSAGKACPKGIVAHEHSRHWERLTLPLIRKNGQLTIAAWEEALSEIVHRFQSIQTKYGCDAVSVFGGGSLTNEKAYLLGKFARIALRTRNIDYNGRYCMSSAATAMNKTFGIDRGMTIPLHDIPLAKMILIVGANVADCQPTMLPYFRQAQKNGGKIVVVDPRYTNTAKIADLHLAVRPGTDSALMNGILHVMIQENRIDHGFIEERTSGFERVKETVRSYSPERVADITGIPAEQIVQIARWYGEAETAIVYTARGIEQQAKGVQNVVSCLNLVLASGKIGKPGCGYGAITGQGNGQGGREHGQKSDQLPGYRSIENPEHRMYLASVWGVDEQEIPGKGKSAYELFQAMADGEIKGMFILASNPLTSSPDSRFVKKALAGLDTLVVVDLFLTETAKMADIVLPGSAWTEDEGTMTNLEGRVILRRASQNPPGQARLDWQILCELARRLGKKKHFAYETAEDIFEELRLASQGGRADYSGISYEKIERQKGVFWPCISDEDPGTERMFTERFAHPDGKAVFHAVEYQDSKEQPDSDFPFFLTTGRLMLHYLTGVQTRRTVSLNAKAPEPFVEMHPITANQKGVQDGDWVELRTRQGKARFRVKLTPHIRPDTLFVPIHWEYDQSANLLTSAELDPESKMPEFKICAVSFAKISSEPEDNGENHLTEGEKEHEQTKIGAGR</sequence>
<dbReference type="SMART" id="SM00926">
    <property type="entry name" value="Molybdop_Fe4S4"/>
    <property type="match status" value="1"/>
</dbReference>
<evidence type="ECO:0000313" key="11">
    <source>
        <dbReference type="Proteomes" id="UP000593802"/>
    </source>
</evidence>
<dbReference type="CDD" id="cd02754">
    <property type="entry name" value="MopB_Nitrate-R-NapA-like"/>
    <property type="match status" value="1"/>
</dbReference>
<evidence type="ECO:0000256" key="7">
    <source>
        <dbReference type="ARBA" id="ARBA00034078"/>
    </source>
</evidence>
<dbReference type="GO" id="GO:0022904">
    <property type="term" value="P:respiratory electron transport chain"/>
    <property type="evidence" value="ECO:0007669"/>
    <property type="project" value="TreeGrafter"/>
</dbReference>
<evidence type="ECO:0000259" key="9">
    <source>
        <dbReference type="PROSITE" id="PS51669"/>
    </source>
</evidence>
<comment type="cofactor">
    <cofactor evidence="7">
        <name>[2Fe-2S] cluster</name>
        <dbReference type="ChEBI" id="CHEBI:190135"/>
    </cofactor>
</comment>
<dbReference type="GO" id="GO:0008863">
    <property type="term" value="F:formate dehydrogenase (NAD+) activity"/>
    <property type="evidence" value="ECO:0007669"/>
    <property type="project" value="InterPro"/>
</dbReference>
<dbReference type="Gene3D" id="3.40.50.740">
    <property type="match status" value="1"/>
</dbReference>
<keyword evidence="5" id="KW-0408">Iron</keyword>
<evidence type="ECO:0000256" key="1">
    <source>
        <dbReference type="ARBA" id="ARBA00001942"/>
    </source>
</evidence>
<feature type="compositionally biased region" description="Basic and acidic residues" evidence="8">
    <location>
        <begin position="715"/>
        <end position="729"/>
    </location>
</feature>
<keyword evidence="4" id="KW-0479">Metal-binding</keyword>
<dbReference type="InterPro" id="IPR009010">
    <property type="entry name" value="Asp_de-COase-like_dom_sf"/>
</dbReference>
<dbReference type="GO" id="GO:0015942">
    <property type="term" value="P:formate metabolic process"/>
    <property type="evidence" value="ECO:0007669"/>
    <property type="project" value="InterPro"/>
</dbReference>
<dbReference type="GO" id="GO:0046872">
    <property type="term" value="F:metal ion binding"/>
    <property type="evidence" value="ECO:0007669"/>
    <property type="project" value="UniProtKB-KW"/>
</dbReference>
<dbReference type="KEGG" id="eff:skT53_01760"/>
<dbReference type="Pfam" id="PF00384">
    <property type="entry name" value="Molybdopterin"/>
    <property type="match status" value="1"/>
</dbReference>
<dbReference type="SUPFAM" id="SSF53706">
    <property type="entry name" value="Formate dehydrogenase/DMSO reductase, domains 1-3"/>
    <property type="match status" value="1"/>
</dbReference>
<evidence type="ECO:0000256" key="3">
    <source>
        <dbReference type="ARBA" id="ARBA00022485"/>
    </source>
</evidence>
<dbReference type="InterPro" id="IPR006655">
    <property type="entry name" value="Mopterin_OxRdtase_prok_CS"/>
</dbReference>
<dbReference type="Gene3D" id="3.40.228.10">
    <property type="entry name" value="Dimethylsulfoxide Reductase, domain 2"/>
    <property type="match status" value="1"/>
</dbReference>
<dbReference type="Gene3D" id="2.40.40.20">
    <property type="match status" value="1"/>
</dbReference>
<dbReference type="Pfam" id="PF04879">
    <property type="entry name" value="Molybdop_Fe4S4"/>
    <property type="match status" value="1"/>
</dbReference>
<dbReference type="InterPro" id="IPR050123">
    <property type="entry name" value="Prok_molybdopt-oxidoreductase"/>
</dbReference>
<feature type="domain" description="4Fe-4S Mo/W bis-MGD-type" evidence="9">
    <location>
        <begin position="18"/>
        <end position="76"/>
    </location>
</feature>
<dbReference type="GO" id="GO:0043546">
    <property type="term" value="F:molybdopterin cofactor binding"/>
    <property type="evidence" value="ECO:0007669"/>
    <property type="project" value="InterPro"/>
</dbReference>
<dbReference type="RefSeq" id="WP_200759341.1">
    <property type="nucleotide sequence ID" value="NZ_AP023366.1"/>
</dbReference>
<evidence type="ECO:0000313" key="10">
    <source>
        <dbReference type="EMBL" id="BCJ85191.1"/>
    </source>
</evidence>
<dbReference type="PANTHER" id="PTHR43105">
    <property type="entry name" value="RESPIRATORY NITRATE REDUCTASE"/>
    <property type="match status" value="1"/>
</dbReference>
<evidence type="ECO:0000256" key="4">
    <source>
        <dbReference type="ARBA" id="ARBA00022723"/>
    </source>
</evidence>
<accession>A0A7I8DB96</accession>
<dbReference type="GO" id="GO:0016020">
    <property type="term" value="C:membrane"/>
    <property type="evidence" value="ECO:0007669"/>
    <property type="project" value="TreeGrafter"/>
</dbReference>
<dbReference type="CDD" id="cd00508">
    <property type="entry name" value="MopB_CT_Fdh-Nap-like"/>
    <property type="match status" value="1"/>
</dbReference>
<comment type="cofactor">
    <cofactor evidence="1">
        <name>Mo-bis(molybdopterin guanine dinucleotide)</name>
        <dbReference type="ChEBI" id="CHEBI:60539"/>
    </cofactor>
</comment>
<dbReference type="PIRSF" id="PIRSF000144">
    <property type="entry name" value="CbbBc"/>
    <property type="match status" value="1"/>
</dbReference>
<gene>
    <name evidence="10" type="primary">nasC</name>
    <name evidence="10" type="ORF">skT53_01760</name>
</gene>
<name>A0A7I8DB96_9BACL</name>
<dbReference type="PROSITE" id="PS51669">
    <property type="entry name" value="4FE4S_MOW_BIS_MGD"/>
    <property type="match status" value="1"/>
</dbReference>
<dbReference type="PANTHER" id="PTHR43105:SF10">
    <property type="entry name" value="NADH-QUINONE OXIDOREDUCTASE SUBUNIT G"/>
    <property type="match status" value="1"/>
</dbReference>
<dbReference type="InterPro" id="IPR006656">
    <property type="entry name" value="Mopterin_OxRdtase"/>
</dbReference>
<evidence type="ECO:0000256" key="5">
    <source>
        <dbReference type="ARBA" id="ARBA00023004"/>
    </source>
</evidence>
<dbReference type="Pfam" id="PF01568">
    <property type="entry name" value="Molydop_binding"/>
    <property type="match status" value="1"/>
</dbReference>
<dbReference type="GO" id="GO:0051539">
    <property type="term" value="F:4 iron, 4 sulfur cluster binding"/>
    <property type="evidence" value="ECO:0007669"/>
    <property type="project" value="UniProtKB-KW"/>
</dbReference>
<keyword evidence="6" id="KW-0411">Iron-sulfur</keyword>
<reference evidence="10 11" key="1">
    <citation type="submission" date="2020-08" db="EMBL/GenBank/DDBJ databases">
        <title>Complete Genome Sequence of Effusibacillus dendaii Strain skT53, Isolated from Farmland soil.</title>
        <authorList>
            <person name="Konishi T."/>
            <person name="Kawasaki H."/>
        </authorList>
    </citation>
    <scope>NUCLEOTIDE SEQUENCE [LARGE SCALE GENOMIC DNA]</scope>
    <source>
        <strain evidence="11">skT53</strain>
    </source>
</reference>
<dbReference type="PROSITE" id="PS00490">
    <property type="entry name" value="MOLYBDOPTERIN_PROK_2"/>
    <property type="match status" value="1"/>
</dbReference>
<dbReference type="InterPro" id="IPR006657">
    <property type="entry name" value="MoPterin_dinucl-bd_dom"/>
</dbReference>
<evidence type="ECO:0000256" key="8">
    <source>
        <dbReference type="SAM" id="MobiDB-lite"/>
    </source>
</evidence>
<dbReference type="AlphaFoldDB" id="A0A7I8DB96"/>
<protein>
    <submittedName>
        <fullName evidence="10">Assimilatory nitrate reductase catalytic subunit</fullName>
    </submittedName>
</protein>
<keyword evidence="3" id="KW-0004">4Fe-4S</keyword>
<dbReference type="InterPro" id="IPR006478">
    <property type="entry name" value="Formate_DH_asu"/>
</dbReference>
<dbReference type="SUPFAM" id="SSF50692">
    <property type="entry name" value="ADC-like"/>
    <property type="match status" value="1"/>
</dbReference>
<dbReference type="InterPro" id="IPR006963">
    <property type="entry name" value="Mopterin_OxRdtase_4Fe-4S_dom"/>
</dbReference>
<evidence type="ECO:0000256" key="6">
    <source>
        <dbReference type="ARBA" id="ARBA00023014"/>
    </source>
</evidence>
<proteinExistence type="predicted"/>